<reference evidence="1" key="1">
    <citation type="journal article" date="2015" name="Front. Microbiol.">
        <title>Combining genomic sequencing methods to explore viral diversity and reveal potential virus-host interactions.</title>
        <authorList>
            <person name="Chow C.E."/>
            <person name="Winget D.M."/>
            <person name="White R.A.III."/>
            <person name="Hallam S.J."/>
            <person name="Suttle C.A."/>
        </authorList>
    </citation>
    <scope>NUCLEOTIDE SEQUENCE</scope>
    <source>
        <strain evidence="1">Oxic1_6</strain>
    </source>
</reference>
<organism evidence="1">
    <name type="scientific">uncultured marine virus</name>
    <dbReference type="NCBI Taxonomy" id="186617"/>
    <lineage>
        <taxon>Viruses</taxon>
        <taxon>environmental samples</taxon>
    </lineage>
</organism>
<reference evidence="1" key="2">
    <citation type="submission" date="2015-03" db="EMBL/GenBank/DDBJ databases">
        <authorList>
            <person name="Chow C.-E.T."/>
            <person name="Winget D.M."/>
            <person name="White R.A.III."/>
            <person name="Hallam S.J."/>
            <person name="Suttle C.A."/>
        </authorList>
    </citation>
    <scope>NUCLEOTIDE SEQUENCE</scope>
    <source>
        <strain evidence="1">Oxic1_6</strain>
    </source>
</reference>
<dbReference type="EMBL" id="KR029601">
    <property type="protein sequence ID" value="AKH48179.1"/>
    <property type="molecule type" value="Genomic_DNA"/>
</dbReference>
<accession>A0A0F7L6J8</accession>
<evidence type="ECO:0000313" key="1">
    <source>
        <dbReference type="EMBL" id="AKH48179.1"/>
    </source>
</evidence>
<sequence length="83" mass="8995">MGILPSRSVARGAAVLADEPVVLDDASLHQRILRELVDVRGVWSARVWHHLARQHLGRARARLALMLAIQASGSSPNAINAQT</sequence>
<protein>
    <submittedName>
        <fullName evidence="1">Uncharacterized protein</fullName>
    </submittedName>
</protein>
<proteinExistence type="predicted"/>
<name>A0A0F7L6J8_9VIRU</name>